<organism evidence="3 4">
    <name type="scientific">Wenjunlia vitaminophila</name>
    <name type="common">Streptomyces vitaminophilus</name>
    <dbReference type="NCBI Taxonomy" id="76728"/>
    <lineage>
        <taxon>Bacteria</taxon>
        <taxon>Bacillati</taxon>
        <taxon>Actinomycetota</taxon>
        <taxon>Actinomycetes</taxon>
        <taxon>Kitasatosporales</taxon>
        <taxon>Streptomycetaceae</taxon>
        <taxon>Wenjunlia</taxon>
    </lineage>
</organism>
<sequence length="459" mass="48148">MGRHKAPGRGRGERAHRAEQTAPRTPQVPGSGPVDHAASQGRTGEHLHARDPNYGQDHPQHPEPPFGAAVWAPAPGPGAAQGAAPRGAGQWDSWHTSLDARHRGAPPGPRPEDVEAFDAGPARVGGSVPDGRGAPGRPPAPGGPESGAPAPGGPTVRGAGIAGPVAERGAGASAPRGPRQVRSKGGARRSSPARTVTGLVAVAVLAVLAVSVAGQVSEAPDQESRTTGDTRRDDPAASRSGRQTERVSGDDKGKNGSAQPLTLHQRLSRRFHLPTDLSLRGEFTTVSGTAKAPGQGTKHRYRVDVEKGLPLDGELFAELVQETLNDRRSWSHGGEMTFERVSSGPTEFVITLASPATTDRWCAMSGLDTSIDKVSCDSASTERVMINAYRWAKGASTFGDDMLGYRQMLINHEVGHRLGFGHLGCPSDGALAPVMMQQTKFLSTGDVTCKPNPWPYPKE</sequence>
<name>A0A0T6LMG6_WENVI</name>
<reference evidence="3 4" key="1">
    <citation type="submission" date="2015-10" db="EMBL/GenBank/DDBJ databases">
        <title>Draft genome sequence of pyrrolomycin-producing Streptomyces vitaminophilus.</title>
        <authorList>
            <person name="Graham D.E."/>
            <person name="Mahan K.M."/>
            <person name="Klingeman D.M."/>
            <person name="Hettich R.L."/>
            <person name="Parry R.J."/>
        </authorList>
    </citation>
    <scope>NUCLEOTIDE SEQUENCE [LARGE SCALE GENOMIC DNA]</scope>
    <source>
        <strain evidence="3 4">ATCC 31673</strain>
    </source>
</reference>
<dbReference type="RefSeq" id="WP_026219784.1">
    <property type="nucleotide sequence ID" value="NZ_LLZU01000038.1"/>
</dbReference>
<evidence type="ECO:0000313" key="3">
    <source>
        <dbReference type="EMBL" id="KRV47097.1"/>
    </source>
</evidence>
<feature type="compositionally biased region" description="Basic and acidic residues" evidence="1">
    <location>
        <begin position="222"/>
        <end position="254"/>
    </location>
</feature>
<dbReference type="EMBL" id="LLZU01000038">
    <property type="protein sequence ID" value="KRV47097.1"/>
    <property type="molecule type" value="Genomic_DNA"/>
</dbReference>
<dbReference type="Gene3D" id="3.40.390.10">
    <property type="entry name" value="Collagenase (Catalytic Domain)"/>
    <property type="match status" value="1"/>
</dbReference>
<evidence type="ECO:0000259" key="2">
    <source>
        <dbReference type="Pfam" id="PF11350"/>
    </source>
</evidence>
<dbReference type="Proteomes" id="UP000050867">
    <property type="component" value="Unassembled WGS sequence"/>
</dbReference>
<dbReference type="InterPro" id="IPR024079">
    <property type="entry name" value="MetalloPept_cat_dom_sf"/>
</dbReference>
<dbReference type="eggNOG" id="COG5479">
    <property type="taxonomic scope" value="Bacteria"/>
</dbReference>
<dbReference type="STRING" id="76728.AQ490_10115"/>
<gene>
    <name evidence="3" type="ORF">AQ490_10115</name>
</gene>
<dbReference type="AlphaFoldDB" id="A0A0T6LMG6"/>
<dbReference type="SUPFAM" id="SSF55486">
    <property type="entry name" value="Metalloproteases ('zincins'), catalytic domain"/>
    <property type="match status" value="1"/>
</dbReference>
<feature type="compositionally biased region" description="Low complexity" evidence="1">
    <location>
        <begin position="66"/>
        <end position="89"/>
    </location>
</feature>
<comment type="caution">
    <text evidence="3">The sequence shown here is derived from an EMBL/GenBank/DDBJ whole genome shotgun (WGS) entry which is preliminary data.</text>
</comment>
<evidence type="ECO:0000313" key="4">
    <source>
        <dbReference type="Proteomes" id="UP000050867"/>
    </source>
</evidence>
<proteinExistence type="predicted"/>
<dbReference type="Pfam" id="PF11350">
    <property type="entry name" value="DUF3152"/>
    <property type="match status" value="1"/>
</dbReference>
<protein>
    <recommendedName>
        <fullName evidence="2">DUF3152 domain-containing protein</fullName>
    </recommendedName>
</protein>
<dbReference type="GO" id="GO:0008237">
    <property type="term" value="F:metallopeptidase activity"/>
    <property type="evidence" value="ECO:0007669"/>
    <property type="project" value="InterPro"/>
</dbReference>
<dbReference type="InterPro" id="IPR022603">
    <property type="entry name" value="DUF3152"/>
</dbReference>
<feature type="region of interest" description="Disordered" evidence="1">
    <location>
        <begin position="216"/>
        <end position="267"/>
    </location>
</feature>
<keyword evidence="4" id="KW-1185">Reference proteome</keyword>
<accession>A0A0T6LMG6</accession>
<feature type="region of interest" description="Disordered" evidence="1">
    <location>
        <begin position="1"/>
        <end position="193"/>
    </location>
</feature>
<evidence type="ECO:0000256" key="1">
    <source>
        <dbReference type="SAM" id="MobiDB-lite"/>
    </source>
</evidence>
<feature type="compositionally biased region" description="Basic and acidic residues" evidence="1">
    <location>
        <begin position="10"/>
        <end position="19"/>
    </location>
</feature>
<feature type="domain" description="DUF3152" evidence="2">
    <location>
        <begin position="280"/>
        <end position="457"/>
    </location>
</feature>